<evidence type="ECO:0008006" key="3">
    <source>
        <dbReference type="Google" id="ProtNLM"/>
    </source>
</evidence>
<dbReference type="RefSeq" id="WP_319927476.1">
    <property type="nucleotide sequence ID" value="NZ_VCDP01000079.1"/>
</dbReference>
<comment type="caution">
    <text evidence="1">The sequence shown here is derived from an EMBL/GenBank/DDBJ whole genome shotgun (WGS) entry which is preliminary data.</text>
</comment>
<evidence type="ECO:0000313" key="1">
    <source>
        <dbReference type="EMBL" id="MDX8000764.1"/>
    </source>
</evidence>
<reference evidence="2" key="1">
    <citation type="journal article" date="2024" name="Toxins">
        <title>Genome Sequence Analysis of Native Xenorhabdus Strains Isolated from Entomopathogenic Nematodes in Argentina.</title>
        <authorList>
            <person name="Palma L."/>
            <person name="Frizzo L."/>
            <person name="Kaiser S."/>
            <person name="Berry C."/>
            <person name="Caballero P."/>
            <person name="Bode H.B."/>
            <person name="Del Valle E.E."/>
        </authorList>
    </citation>
    <scope>NUCLEOTIDE SEQUENCE [LARGE SCALE GENOMIC DNA]</scope>
    <source>
        <strain evidence="2">Reich</strain>
    </source>
</reference>
<name>A0ABU4SQ29_9GAMM</name>
<accession>A0ABU4SQ29</accession>
<sequence>MSNIISFPPTGSNVIIGQQLILNVILTSDNEIPSDTTVYIQPNHGIELLNSIPDITLFDNGKKGMFVIELLVSSDINSGDVASFQIVPSSSSGSFPTLNIEYNVRTLDHNSLRLEFDRTTLDVPTGSNIPPNGKSFTLVHTIIKDENKNFIPNFAVTISTNEDRKLEKINLYQSDQLNPVEIQPASNPNADNSIYLLSNERGKLSFYVYSKKDETLVLNFNSQVYGVTGAIPSSNTLIISNSDPNVSQHKLPNPQIEGFHGGQLNNEGNTLFNTLIPWYEGARNSDSIEFYVNGVMKIPYPLVSTDKLGKYEIQLPYYIFPVGEVANFYYKVVQPSSANSLISDPLELTYTGESYPAPTYYDKCVVYSSFGVDDSNIIDDFDNTDCVDIEMNNIVTCRNMSNYINNQDDAGLFVKITGTNDPNDKTKPSLGAKIRLHLQISARYRNVDKYLYGNIPLIPDSNGTTADAIINIPYKHLTGCSEYENCHTGLIVLTYYIDNDDKNSQAKPWKGRISTAVAGTYPPDCLS</sequence>
<gene>
    <name evidence="1" type="ORF">FE394_16605</name>
</gene>
<evidence type="ECO:0000313" key="2">
    <source>
        <dbReference type="Proteomes" id="UP001271640"/>
    </source>
</evidence>
<keyword evidence="2" id="KW-1185">Reference proteome</keyword>
<proteinExistence type="predicted"/>
<dbReference type="Proteomes" id="UP001271640">
    <property type="component" value="Unassembled WGS sequence"/>
</dbReference>
<dbReference type="EMBL" id="VCDP01000079">
    <property type="protein sequence ID" value="MDX8000764.1"/>
    <property type="molecule type" value="Genomic_DNA"/>
</dbReference>
<protein>
    <recommendedName>
        <fullName evidence="3">Inverse autotransporter beta-barrel domain-containing protein</fullName>
    </recommendedName>
</protein>
<organism evidence="1 2">
    <name type="scientific">Xenorhabdus littoralis</name>
    <dbReference type="NCBI Taxonomy" id="2582835"/>
    <lineage>
        <taxon>Bacteria</taxon>
        <taxon>Pseudomonadati</taxon>
        <taxon>Pseudomonadota</taxon>
        <taxon>Gammaproteobacteria</taxon>
        <taxon>Enterobacterales</taxon>
        <taxon>Morganellaceae</taxon>
        <taxon>Xenorhabdus</taxon>
    </lineage>
</organism>